<dbReference type="InterPro" id="IPR000757">
    <property type="entry name" value="Beta-glucanase-like"/>
</dbReference>
<dbReference type="Proteomes" id="UP000220133">
    <property type="component" value="Chromosome"/>
</dbReference>
<dbReference type="InterPro" id="IPR003961">
    <property type="entry name" value="FN3_dom"/>
</dbReference>
<dbReference type="KEGG" id="cbae:COR50_22190"/>
<dbReference type="InterPro" id="IPR013320">
    <property type="entry name" value="ConA-like_dom_sf"/>
</dbReference>
<dbReference type="PROSITE" id="PS51762">
    <property type="entry name" value="GH16_2"/>
    <property type="match status" value="1"/>
</dbReference>
<sequence>MMSRILFFILVIMSTGAYSQAPAPGNMHFHLLGTRSWIKVSWNHSGQQVKGYKVFYAENDVRPAKAVAGLKSTAGEYYIKNVKPGITYRVWLEVEGFGEERLVIKDTVRTVKEWVLEPGDAEELKRNPSSTAVPQGMEIFWQDEFNDSLLNRNKWSTNYYSSIDHLRGVFEEDMRNDRLPQPAYELNGSYIHLYVNDSLPKEAYDKKSGKKISSIQTYDWRTDENHLDNSRGGYFEVRVKRWSTGKPGGLNTAYWFDSPGPDLKYYLEQGTTLNGVKGIRPHGQVFEIDVFEYLDAQFVLHGNVDKTGKFIHNLNTHIAKGYRHIGQWVTHGILWTPTSIKHYINGKLIGEYSDKHQIYSPNHFMNVFLGSYGAGGSVHMEVDYIRGYQWPLKDGNELPNPGFEYSQQMMPWEGNGKLVSKDVKSGRSALLLQPGDSIEQYVYLENARDYRLQYWAKGSGTLSMELNNVEMVTGKLSGIDAGDATINKKYQQQIIDFKTGAEYDHHKKTVRILFKNNSKDDIVLDDITIMQR</sequence>
<evidence type="ECO:0000256" key="1">
    <source>
        <dbReference type="ARBA" id="ARBA00006865"/>
    </source>
</evidence>
<keyword evidence="2" id="KW-0732">Signal</keyword>
<feature type="domain" description="GH16" evidence="4">
    <location>
        <begin position="153"/>
        <end position="393"/>
    </location>
</feature>
<feature type="domain" description="Fibronectin type-III" evidence="3">
    <location>
        <begin position="23"/>
        <end position="113"/>
    </location>
</feature>
<evidence type="ECO:0000313" key="6">
    <source>
        <dbReference type="Proteomes" id="UP000220133"/>
    </source>
</evidence>
<feature type="signal peptide" evidence="2">
    <location>
        <begin position="1"/>
        <end position="19"/>
    </location>
</feature>
<dbReference type="CDD" id="cd00063">
    <property type="entry name" value="FN3"/>
    <property type="match status" value="1"/>
</dbReference>
<evidence type="ECO:0000313" key="5">
    <source>
        <dbReference type="EMBL" id="ATL49664.1"/>
    </source>
</evidence>
<evidence type="ECO:0000259" key="3">
    <source>
        <dbReference type="PROSITE" id="PS50853"/>
    </source>
</evidence>
<evidence type="ECO:0000259" key="4">
    <source>
        <dbReference type="PROSITE" id="PS51762"/>
    </source>
</evidence>
<evidence type="ECO:0008006" key="7">
    <source>
        <dbReference type="Google" id="ProtNLM"/>
    </source>
</evidence>
<name>A0A291R0N7_9BACT</name>
<dbReference type="InterPro" id="IPR036116">
    <property type="entry name" value="FN3_sf"/>
</dbReference>
<proteinExistence type="inferred from homology"/>
<feature type="chain" id="PRO_5012041765" description="GH16 domain-containing protein" evidence="2">
    <location>
        <begin position="20"/>
        <end position="532"/>
    </location>
</feature>
<organism evidence="5 6">
    <name type="scientific">Chitinophaga caeni</name>
    <dbReference type="NCBI Taxonomy" id="2029983"/>
    <lineage>
        <taxon>Bacteria</taxon>
        <taxon>Pseudomonadati</taxon>
        <taxon>Bacteroidota</taxon>
        <taxon>Chitinophagia</taxon>
        <taxon>Chitinophagales</taxon>
        <taxon>Chitinophagaceae</taxon>
        <taxon>Chitinophaga</taxon>
    </lineage>
</organism>
<dbReference type="GO" id="GO:0004553">
    <property type="term" value="F:hydrolase activity, hydrolyzing O-glycosyl compounds"/>
    <property type="evidence" value="ECO:0007669"/>
    <property type="project" value="InterPro"/>
</dbReference>
<comment type="similarity">
    <text evidence="1">Belongs to the glycosyl hydrolase 16 family.</text>
</comment>
<dbReference type="SUPFAM" id="SSF49265">
    <property type="entry name" value="Fibronectin type III"/>
    <property type="match status" value="1"/>
</dbReference>
<dbReference type="OrthoDB" id="692153at2"/>
<dbReference type="InterPro" id="IPR013783">
    <property type="entry name" value="Ig-like_fold"/>
</dbReference>
<accession>A0A291R0N7</accession>
<evidence type="ECO:0000256" key="2">
    <source>
        <dbReference type="SAM" id="SignalP"/>
    </source>
</evidence>
<dbReference type="PROSITE" id="PS50853">
    <property type="entry name" value="FN3"/>
    <property type="match status" value="1"/>
</dbReference>
<dbReference type="AlphaFoldDB" id="A0A291R0N7"/>
<dbReference type="Gene3D" id="2.60.40.10">
    <property type="entry name" value="Immunoglobulins"/>
    <property type="match status" value="1"/>
</dbReference>
<dbReference type="Gene3D" id="2.60.120.260">
    <property type="entry name" value="Galactose-binding domain-like"/>
    <property type="match status" value="1"/>
</dbReference>
<dbReference type="Gene3D" id="2.60.120.200">
    <property type="match status" value="1"/>
</dbReference>
<dbReference type="EMBL" id="CP023777">
    <property type="protein sequence ID" value="ATL49664.1"/>
    <property type="molecule type" value="Genomic_DNA"/>
</dbReference>
<protein>
    <recommendedName>
        <fullName evidence="7">GH16 domain-containing protein</fullName>
    </recommendedName>
</protein>
<gene>
    <name evidence="5" type="ORF">COR50_22190</name>
</gene>
<keyword evidence="6" id="KW-1185">Reference proteome</keyword>
<dbReference type="GO" id="GO:0005975">
    <property type="term" value="P:carbohydrate metabolic process"/>
    <property type="evidence" value="ECO:0007669"/>
    <property type="project" value="InterPro"/>
</dbReference>
<reference evidence="5 6" key="1">
    <citation type="submission" date="2017-10" db="EMBL/GenBank/DDBJ databases">
        <title>Paenichitinophaga pekingensis gen. nov., sp. nov., isolated from activated sludge.</title>
        <authorList>
            <person name="Jin D."/>
            <person name="Kong X."/>
            <person name="Deng Y."/>
            <person name="Bai Z."/>
        </authorList>
    </citation>
    <scope>NUCLEOTIDE SEQUENCE [LARGE SCALE GENOMIC DNA]</scope>
    <source>
        <strain evidence="5 6">13</strain>
    </source>
</reference>
<dbReference type="SUPFAM" id="SSF49899">
    <property type="entry name" value="Concanavalin A-like lectins/glucanases"/>
    <property type="match status" value="1"/>
</dbReference>
<dbReference type="CDD" id="cd00413">
    <property type="entry name" value="Glyco_hydrolase_16"/>
    <property type="match status" value="1"/>
</dbReference>